<sequence length="107" mass="12104">MKTFAVLALLAFVSLSSATAIRKELFEKKEFDFCKACVDVVTKAEATQVDTDKWLKEHIPEFCAHFEKVEELQKFCTGVLTKLSAFLDKAVKEQVLPQKACEEVKLC</sequence>
<reference evidence="4" key="2">
    <citation type="journal article" date="2015" name="Genome Biol.">
        <title>Comparative genomics of Steinernema reveals deeply conserved gene regulatory networks.</title>
        <authorList>
            <person name="Dillman A.R."/>
            <person name="Macchietto M."/>
            <person name="Porter C.F."/>
            <person name="Rogers A."/>
            <person name="Williams B."/>
            <person name="Antoshechkin I."/>
            <person name="Lee M.M."/>
            <person name="Goodwin Z."/>
            <person name="Lu X."/>
            <person name="Lewis E.E."/>
            <person name="Goodrich-Blair H."/>
            <person name="Stock S.P."/>
            <person name="Adams B.J."/>
            <person name="Sternberg P.W."/>
            <person name="Mortazavi A."/>
        </authorList>
    </citation>
    <scope>NUCLEOTIDE SEQUENCE [LARGE SCALE GENOMIC DNA]</scope>
    <source>
        <strain evidence="4">ALL</strain>
    </source>
</reference>
<evidence type="ECO:0000313" key="4">
    <source>
        <dbReference type="EMBL" id="TKR81465.1"/>
    </source>
</evidence>
<feature type="signal peptide" evidence="2">
    <location>
        <begin position="1"/>
        <end position="18"/>
    </location>
</feature>
<gene>
    <name evidence="4" type="ORF">L596_015329</name>
</gene>
<evidence type="ECO:0000256" key="2">
    <source>
        <dbReference type="SAM" id="SignalP"/>
    </source>
</evidence>
<dbReference type="InterPro" id="IPR011001">
    <property type="entry name" value="Saposin-like"/>
</dbReference>
<feature type="chain" id="PRO_5020262314" description="Saposin B-type domain-containing protein" evidence="2">
    <location>
        <begin position="19"/>
        <end position="107"/>
    </location>
</feature>
<dbReference type="SUPFAM" id="SSF47862">
    <property type="entry name" value="Saposin"/>
    <property type="match status" value="1"/>
</dbReference>
<proteinExistence type="predicted"/>
<feature type="domain" description="Saposin B-type" evidence="3">
    <location>
        <begin position="30"/>
        <end position="107"/>
    </location>
</feature>
<protein>
    <recommendedName>
        <fullName evidence="3">Saposin B-type domain-containing protein</fullName>
    </recommendedName>
</protein>
<name>A0A4V6XW85_STECR</name>
<reference evidence="4" key="3">
    <citation type="journal article" date="2019" name="G3 (Bethesda)">
        <title>Hybrid Assembly of the Genome of the Entomopathogenic Nematode Steinernema carpocapsae Identifies the X-Chromosome.</title>
        <authorList>
            <person name="Serra L."/>
            <person name="Macchietto M."/>
            <person name="Macias-Munoz A."/>
            <person name="McGill C.J."/>
            <person name="Rodriguez I.M."/>
            <person name="Rodriguez B."/>
            <person name="Murad R."/>
            <person name="Mortazavi A."/>
        </authorList>
    </citation>
    <scope>NUCLEOTIDE SEQUENCE</scope>
    <source>
        <strain evidence="4">ALL</strain>
    </source>
</reference>
<evidence type="ECO:0000259" key="3">
    <source>
        <dbReference type="PROSITE" id="PS50015"/>
    </source>
</evidence>
<keyword evidence="1" id="KW-1015">Disulfide bond</keyword>
<organism evidence="4">
    <name type="scientific">Steinernema carpocapsae</name>
    <name type="common">Entomopathogenic nematode</name>
    <dbReference type="NCBI Taxonomy" id="34508"/>
    <lineage>
        <taxon>Eukaryota</taxon>
        <taxon>Metazoa</taxon>
        <taxon>Ecdysozoa</taxon>
        <taxon>Nematoda</taxon>
        <taxon>Chromadorea</taxon>
        <taxon>Rhabditida</taxon>
        <taxon>Tylenchina</taxon>
        <taxon>Panagrolaimomorpha</taxon>
        <taxon>Strongyloidoidea</taxon>
        <taxon>Steinernematidae</taxon>
        <taxon>Steinernema</taxon>
    </lineage>
</organism>
<dbReference type="InterPro" id="IPR008139">
    <property type="entry name" value="SaposinB_dom"/>
</dbReference>
<dbReference type="AlphaFoldDB" id="A0A4V6XW85"/>
<dbReference type="Gene3D" id="1.10.225.10">
    <property type="entry name" value="Saposin-like"/>
    <property type="match status" value="1"/>
</dbReference>
<comment type="caution">
    <text evidence="4">The sequence shown here is derived from an EMBL/GenBank/DDBJ whole genome shotgun (WGS) entry which is preliminary data.</text>
</comment>
<keyword evidence="2" id="KW-0732">Signal</keyword>
<dbReference type="EMBL" id="AZBU02000004">
    <property type="protein sequence ID" value="TKR81465.1"/>
    <property type="molecule type" value="Genomic_DNA"/>
</dbReference>
<evidence type="ECO:0000256" key="1">
    <source>
        <dbReference type="ARBA" id="ARBA00023157"/>
    </source>
</evidence>
<accession>A0A4V6XW85</accession>
<dbReference type="PROSITE" id="PS50015">
    <property type="entry name" value="SAP_B"/>
    <property type="match status" value="1"/>
</dbReference>
<reference evidence="4" key="1">
    <citation type="submission" date="2013-11" db="EMBL/GenBank/DDBJ databases">
        <authorList>
            <person name="Sternberg P."/>
            <person name="Dillman A."/>
            <person name="Macchietto M."/>
        </authorList>
    </citation>
    <scope>NUCLEOTIDE SEQUENCE</scope>
    <source>
        <strain evidence="4">ALL</strain>
    </source>
</reference>